<organism evidence="7 8">
    <name type="scientific">Candidatus Shapirobacteria bacterium CG07_land_8_20_14_0_80_39_12</name>
    <dbReference type="NCBI Taxonomy" id="1974480"/>
    <lineage>
        <taxon>Bacteria</taxon>
        <taxon>Candidatus Shapironibacteriota</taxon>
    </lineage>
</organism>
<dbReference type="InterPro" id="IPR050644">
    <property type="entry name" value="PG_Glycine_Bridge_Synth"/>
</dbReference>
<dbReference type="GO" id="GO:0009252">
    <property type="term" value="P:peptidoglycan biosynthetic process"/>
    <property type="evidence" value="ECO:0007669"/>
    <property type="project" value="UniProtKB-KW"/>
</dbReference>
<dbReference type="Proteomes" id="UP000229559">
    <property type="component" value="Unassembled WGS sequence"/>
</dbReference>
<comment type="similarity">
    <text evidence="1">Belongs to the FemABX family.</text>
</comment>
<evidence type="ECO:0000256" key="2">
    <source>
        <dbReference type="ARBA" id="ARBA00022679"/>
    </source>
</evidence>
<evidence type="ECO:0000256" key="5">
    <source>
        <dbReference type="ARBA" id="ARBA00023315"/>
    </source>
</evidence>
<keyword evidence="2" id="KW-0808">Transferase</keyword>
<gene>
    <name evidence="7" type="ORF">COT04_01545</name>
</gene>
<evidence type="ECO:0000313" key="7">
    <source>
        <dbReference type="EMBL" id="PIU33160.1"/>
    </source>
</evidence>
<comment type="caution">
    <text evidence="7">The sequence shown here is derived from an EMBL/GenBank/DDBJ whole genome shotgun (WGS) entry which is preliminary data.</text>
</comment>
<dbReference type="SUPFAM" id="SSF55729">
    <property type="entry name" value="Acyl-CoA N-acyltransferases (Nat)"/>
    <property type="match status" value="2"/>
</dbReference>
<dbReference type="PROSITE" id="PS51191">
    <property type="entry name" value="FEMABX"/>
    <property type="match status" value="1"/>
</dbReference>
<dbReference type="Gene3D" id="3.40.630.30">
    <property type="match status" value="2"/>
</dbReference>
<dbReference type="GO" id="GO:0071555">
    <property type="term" value="P:cell wall organization"/>
    <property type="evidence" value="ECO:0007669"/>
    <property type="project" value="UniProtKB-KW"/>
</dbReference>
<keyword evidence="3" id="KW-0133">Cell shape</keyword>
<evidence type="ECO:0000256" key="1">
    <source>
        <dbReference type="ARBA" id="ARBA00009943"/>
    </source>
</evidence>
<evidence type="ECO:0000256" key="6">
    <source>
        <dbReference type="ARBA" id="ARBA00023316"/>
    </source>
</evidence>
<dbReference type="GO" id="GO:0008360">
    <property type="term" value="P:regulation of cell shape"/>
    <property type="evidence" value="ECO:0007669"/>
    <property type="project" value="UniProtKB-KW"/>
</dbReference>
<dbReference type="PANTHER" id="PTHR36174">
    <property type="entry name" value="LIPID II:GLYCINE GLYCYLTRANSFERASE"/>
    <property type="match status" value="1"/>
</dbReference>
<evidence type="ECO:0000256" key="4">
    <source>
        <dbReference type="ARBA" id="ARBA00022984"/>
    </source>
</evidence>
<dbReference type="PANTHER" id="PTHR36174:SF1">
    <property type="entry name" value="LIPID II:GLYCINE GLYCYLTRANSFERASE"/>
    <property type="match status" value="1"/>
</dbReference>
<evidence type="ECO:0000313" key="8">
    <source>
        <dbReference type="Proteomes" id="UP000229559"/>
    </source>
</evidence>
<sequence>MIVREVLPEEKTSFNQVASHPLQSWEWGEFRQQTGLKVIRLGAFEGKKIKAAYQLTVHPLPKINDNVLYFPKGPLPDKIMLQALQKLGEEEKAVFIKIEPNIRENPDIQKFLLDNGCRQGKSLFTPYSFQLDLRQSEEQLLANMKPKTRYNIRVAQKHGVEIVEDNSPEAFEEYLRLTAETTRRQKFYAHSAEYHRQMWAVMSKSGIAHLFLAKYQNQVLATYIFFVFNKVLYYPYGASTREHREVMSTYALFWEVIKFGEKMDCQLFDMWGSPGPHPSPRDPWYGFHQFKEGFGGELVKFIGTYDLVINPPLYKLFNLVNKLRWVFLHSKPSNF</sequence>
<dbReference type="InterPro" id="IPR016181">
    <property type="entry name" value="Acyl_CoA_acyltransferase"/>
</dbReference>
<dbReference type="GO" id="GO:0016755">
    <property type="term" value="F:aminoacyltransferase activity"/>
    <property type="evidence" value="ECO:0007669"/>
    <property type="project" value="InterPro"/>
</dbReference>
<accession>A0A2M6YPZ0</accession>
<dbReference type="EMBL" id="PEXA01000048">
    <property type="protein sequence ID" value="PIU33160.1"/>
    <property type="molecule type" value="Genomic_DNA"/>
</dbReference>
<name>A0A2M6YPZ0_9BACT</name>
<keyword evidence="5" id="KW-0012">Acyltransferase</keyword>
<dbReference type="AlphaFoldDB" id="A0A2M6YPZ0"/>
<evidence type="ECO:0000256" key="3">
    <source>
        <dbReference type="ARBA" id="ARBA00022960"/>
    </source>
</evidence>
<keyword evidence="6" id="KW-0961">Cell wall biogenesis/degradation</keyword>
<proteinExistence type="inferred from homology"/>
<protein>
    <submittedName>
        <fullName evidence="7">Peptidoglycan bridge formation protein FemAB</fullName>
    </submittedName>
</protein>
<keyword evidence="4" id="KW-0573">Peptidoglycan synthesis</keyword>
<reference evidence="8" key="1">
    <citation type="submission" date="2017-09" db="EMBL/GenBank/DDBJ databases">
        <title>Depth-based differentiation of microbial function through sediment-hosted aquifers and enrichment of novel symbionts in the deep terrestrial subsurface.</title>
        <authorList>
            <person name="Probst A.J."/>
            <person name="Ladd B."/>
            <person name="Jarett J.K."/>
            <person name="Geller-Mcgrath D.E."/>
            <person name="Sieber C.M.K."/>
            <person name="Emerson J.B."/>
            <person name="Anantharaman K."/>
            <person name="Thomas B.C."/>
            <person name="Malmstrom R."/>
            <person name="Stieglmeier M."/>
            <person name="Klingl A."/>
            <person name="Woyke T."/>
            <person name="Ryan C.M."/>
            <person name="Banfield J.F."/>
        </authorList>
    </citation>
    <scope>NUCLEOTIDE SEQUENCE [LARGE SCALE GENOMIC DNA]</scope>
</reference>
<dbReference type="InterPro" id="IPR003447">
    <property type="entry name" value="FEMABX"/>
</dbReference>
<dbReference type="Pfam" id="PF02388">
    <property type="entry name" value="FemAB"/>
    <property type="match status" value="3"/>
</dbReference>